<evidence type="ECO:0000313" key="5">
    <source>
        <dbReference type="EMBL" id="GEO04839.1"/>
    </source>
</evidence>
<accession>A0A512AYP5</accession>
<evidence type="ECO:0000313" key="6">
    <source>
        <dbReference type="Proteomes" id="UP000321532"/>
    </source>
</evidence>
<dbReference type="GO" id="GO:0016987">
    <property type="term" value="F:sigma factor activity"/>
    <property type="evidence" value="ECO:0007669"/>
    <property type="project" value="UniProtKB-KW"/>
</dbReference>
<dbReference type="InterPro" id="IPR014284">
    <property type="entry name" value="RNA_pol_sigma-70_dom"/>
</dbReference>
<dbReference type="SUPFAM" id="SSF88946">
    <property type="entry name" value="Sigma2 domain of RNA polymerase sigma factors"/>
    <property type="match status" value="1"/>
</dbReference>
<dbReference type="RefSeq" id="WP_146898103.1">
    <property type="nucleotide sequence ID" value="NZ_BJYS01000018.1"/>
</dbReference>
<evidence type="ECO:0000256" key="2">
    <source>
        <dbReference type="ARBA" id="ARBA00023082"/>
    </source>
</evidence>
<dbReference type="InterPro" id="IPR007627">
    <property type="entry name" value="RNA_pol_sigma70_r2"/>
</dbReference>
<dbReference type="Gene3D" id="1.10.1740.10">
    <property type="match status" value="1"/>
</dbReference>
<dbReference type="GO" id="GO:0006352">
    <property type="term" value="P:DNA-templated transcription initiation"/>
    <property type="evidence" value="ECO:0007669"/>
    <property type="project" value="InterPro"/>
</dbReference>
<name>A0A512AYP5_9BACT</name>
<keyword evidence="3" id="KW-0804">Transcription</keyword>
<proteinExistence type="predicted"/>
<keyword evidence="6" id="KW-1185">Reference proteome</keyword>
<gene>
    <name evidence="5" type="ORF">AAE02nite_25030</name>
</gene>
<evidence type="ECO:0000256" key="3">
    <source>
        <dbReference type="ARBA" id="ARBA00023163"/>
    </source>
</evidence>
<dbReference type="NCBIfam" id="TIGR02937">
    <property type="entry name" value="sigma70-ECF"/>
    <property type="match status" value="1"/>
</dbReference>
<feature type="domain" description="RNA polymerase sigma-70 region 2" evidence="4">
    <location>
        <begin position="29"/>
        <end position="97"/>
    </location>
</feature>
<dbReference type="PANTHER" id="PTHR43133">
    <property type="entry name" value="RNA POLYMERASE ECF-TYPE SIGMA FACTO"/>
    <property type="match status" value="1"/>
</dbReference>
<organism evidence="5 6">
    <name type="scientific">Adhaeribacter aerolatus</name>
    <dbReference type="NCBI Taxonomy" id="670289"/>
    <lineage>
        <taxon>Bacteria</taxon>
        <taxon>Pseudomonadati</taxon>
        <taxon>Bacteroidota</taxon>
        <taxon>Cytophagia</taxon>
        <taxon>Cytophagales</taxon>
        <taxon>Hymenobacteraceae</taxon>
        <taxon>Adhaeribacter</taxon>
    </lineage>
</organism>
<reference evidence="5 6" key="1">
    <citation type="submission" date="2019-07" db="EMBL/GenBank/DDBJ databases">
        <title>Whole genome shotgun sequence of Adhaeribacter aerolatus NBRC 106133.</title>
        <authorList>
            <person name="Hosoyama A."/>
            <person name="Uohara A."/>
            <person name="Ohji S."/>
            <person name="Ichikawa N."/>
        </authorList>
    </citation>
    <scope>NUCLEOTIDE SEQUENCE [LARGE SCALE GENOMIC DNA]</scope>
    <source>
        <strain evidence="5 6">NBRC 106133</strain>
    </source>
</reference>
<dbReference type="OrthoDB" id="1163416at2"/>
<evidence type="ECO:0000256" key="1">
    <source>
        <dbReference type="ARBA" id="ARBA00023015"/>
    </source>
</evidence>
<dbReference type="EMBL" id="BJYS01000018">
    <property type="protein sequence ID" value="GEO04839.1"/>
    <property type="molecule type" value="Genomic_DNA"/>
</dbReference>
<sequence length="187" mass="21899">MQTLTCPVKATNWRQAFINNREKTLTQIYAETYPMVLHYVKQHNGTPEDAQDLLQEAIILFYEKVVLNKLTLTASVSTYLMSICKNKWRQELDKRRRQHQLPNEAAPRWEEPATEPENPTVILLSFVNQLGKKCQDILIAFYYLGEAMPRIAAQHQYRNVHTATVQKFKCLERLRKSLAAFTINDFR</sequence>
<dbReference type="PANTHER" id="PTHR43133:SF46">
    <property type="entry name" value="RNA POLYMERASE SIGMA-70 FACTOR ECF SUBFAMILY"/>
    <property type="match status" value="1"/>
</dbReference>
<dbReference type="Pfam" id="PF04542">
    <property type="entry name" value="Sigma70_r2"/>
    <property type="match status" value="1"/>
</dbReference>
<dbReference type="Proteomes" id="UP000321532">
    <property type="component" value="Unassembled WGS sequence"/>
</dbReference>
<protein>
    <recommendedName>
        <fullName evidence="4">RNA polymerase sigma-70 region 2 domain-containing protein</fullName>
    </recommendedName>
</protein>
<keyword evidence="2" id="KW-0731">Sigma factor</keyword>
<evidence type="ECO:0000259" key="4">
    <source>
        <dbReference type="Pfam" id="PF04542"/>
    </source>
</evidence>
<comment type="caution">
    <text evidence="5">The sequence shown here is derived from an EMBL/GenBank/DDBJ whole genome shotgun (WGS) entry which is preliminary data.</text>
</comment>
<dbReference type="InterPro" id="IPR039425">
    <property type="entry name" value="RNA_pol_sigma-70-like"/>
</dbReference>
<dbReference type="InterPro" id="IPR013325">
    <property type="entry name" value="RNA_pol_sigma_r2"/>
</dbReference>
<keyword evidence="1" id="KW-0805">Transcription regulation</keyword>
<dbReference type="AlphaFoldDB" id="A0A512AYP5"/>